<comment type="caution">
    <text evidence="1">The sequence shown here is derived from an EMBL/GenBank/DDBJ whole genome shotgun (WGS) entry which is preliminary data.</text>
</comment>
<evidence type="ECO:0000313" key="2">
    <source>
        <dbReference type="Proteomes" id="UP000037035"/>
    </source>
</evidence>
<dbReference type="AlphaFoldDB" id="A0A0L6UMW5"/>
<dbReference type="VEuPathDB" id="FungiDB:VP01_473g3"/>
<organism evidence="1 2">
    <name type="scientific">Puccinia sorghi</name>
    <dbReference type="NCBI Taxonomy" id="27349"/>
    <lineage>
        <taxon>Eukaryota</taxon>
        <taxon>Fungi</taxon>
        <taxon>Dikarya</taxon>
        <taxon>Basidiomycota</taxon>
        <taxon>Pucciniomycotina</taxon>
        <taxon>Pucciniomycetes</taxon>
        <taxon>Pucciniales</taxon>
        <taxon>Pucciniaceae</taxon>
        <taxon>Puccinia</taxon>
    </lineage>
</organism>
<reference evidence="1 2" key="1">
    <citation type="submission" date="2015-08" db="EMBL/GenBank/DDBJ databases">
        <title>Next Generation Sequencing and Analysis of the Genome of Puccinia sorghi L Schw, the Causal Agent of Maize Common Rust.</title>
        <authorList>
            <person name="Rochi L."/>
            <person name="Burguener G."/>
            <person name="Darino M."/>
            <person name="Turjanski A."/>
            <person name="Kreff E."/>
            <person name="Dieguez M.J."/>
            <person name="Sacco F."/>
        </authorList>
    </citation>
    <scope>NUCLEOTIDE SEQUENCE [LARGE SCALE GENOMIC DNA]</scope>
    <source>
        <strain evidence="1 2">RO10H11247</strain>
    </source>
</reference>
<sequence length="356" mass="39600">MEGMHIQMGIAGIEVGFFSWLVGGATPIPIGTIGAATPIPIGTIGFATPKTPRPLFGEVELCFGNITLLVCIEYDIFKRVFQISLKLNPAKFFYFILINPIPEFISQSTLIKSFCIIMEPVYFQSKNKIKKSSPSILAVKKTHKIIRSMSSLKICFTIFFQNSPQFLKKLVLHGNHLILFWRQAYKTLILCDLLKLFCELLYLLSLLLVPRLDSLKHMSLPPILSSTLTSYFDAPPSFLPSNSKPYPSAFCGNQLLCILLDFGESIPISYWHFEILIFQCLNKSIFSSPGAPGNSLSGGAIAGVPLSCLNCCLEPLWDSEGSMTCNQHLELRLNSGFLSAHILSPCLNQPPTPFYF</sequence>
<keyword evidence="2" id="KW-1185">Reference proteome</keyword>
<accession>A0A0L6UMW5</accession>
<name>A0A0L6UMW5_9BASI</name>
<dbReference type="EMBL" id="LAVV01009878">
    <property type="protein sequence ID" value="KNZ49851.1"/>
    <property type="molecule type" value="Genomic_DNA"/>
</dbReference>
<evidence type="ECO:0000313" key="1">
    <source>
        <dbReference type="EMBL" id="KNZ49851.1"/>
    </source>
</evidence>
<gene>
    <name evidence="1" type="ORF">VP01_473g3</name>
</gene>
<protein>
    <submittedName>
        <fullName evidence="1">Uncharacterized protein</fullName>
    </submittedName>
</protein>
<proteinExistence type="predicted"/>
<dbReference type="Proteomes" id="UP000037035">
    <property type="component" value="Unassembled WGS sequence"/>
</dbReference>